<dbReference type="SUPFAM" id="SSF63829">
    <property type="entry name" value="Calcium-dependent phosphotriesterase"/>
    <property type="match status" value="1"/>
</dbReference>
<dbReference type="PROSITE" id="PS51318">
    <property type="entry name" value="TAT"/>
    <property type="match status" value="1"/>
</dbReference>
<evidence type="ECO:0000313" key="3">
    <source>
        <dbReference type="Proteomes" id="UP001595892"/>
    </source>
</evidence>
<comment type="caution">
    <text evidence="2">The sequence shown here is derived from an EMBL/GenBank/DDBJ whole genome shotgun (WGS) entry which is preliminary data.</text>
</comment>
<dbReference type="RefSeq" id="WP_377002952.1">
    <property type="nucleotide sequence ID" value="NZ_JBHSGG010000002.1"/>
</dbReference>
<proteinExistence type="predicted"/>
<dbReference type="PANTHER" id="PTHR35399:SF2">
    <property type="entry name" value="DUF839 DOMAIN-CONTAINING PROTEIN"/>
    <property type="match status" value="1"/>
</dbReference>
<evidence type="ECO:0000313" key="2">
    <source>
        <dbReference type="EMBL" id="MFC4726980.1"/>
    </source>
</evidence>
<gene>
    <name evidence="2" type="ORF">ACFO3Q_02145</name>
</gene>
<evidence type="ECO:0000256" key="1">
    <source>
        <dbReference type="SAM" id="MobiDB-lite"/>
    </source>
</evidence>
<dbReference type="PANTHER" id="PTHR35399">
    <property type="entry name" value="SLR8030 PROTEIN"/>
    <property type="match status" value="1"/>
</dbReference>
<protein>
    <submittedName>
        <fullName evidence="2">PhoX family protein</fullName>
    </submittedName>
</protein>
<name>A0ABV9NJ58_9GAMM</name>
<dbReference type="Pfam" id="PF05787">
    <property type="entry name" value="PhoX"/>
    <property type="match status" value="1"/>
</dbReference>
<accession>A0ABV9NJ58</accession>
<sequence>MRTHATPPAPPIDFDNEDSNPSGNRHFADVLRVNRQRRALLRGGVGMAVGAGLLGHAGLAAAAAPPKGSLKPAPTALSFEAVPVNRLDAITVPPGYTARAAFAWGEPLLAPYPAYRDGGLNSAAEQALQIGQHHDGMHYFPLESGPRGSAHGLLVMNHEYIDQATLHPAGATVDAEGRRPQEEVDKEIAAHGVSVIEIERRGQEWTIVRGAYNRRITGATPMELAGPVRGSRLARTQYSPDGTRTRGTLNNCAHGFTPWGTYLTCEENWAGYFVNTDAERPREHARYGIGAASRYGWEARHPRFDASRRADDAGGDFRNEPNTFGWIVEIDPTRPDSTPVKRTAMGRFGHEGIVFGTPRPGRPLAFYMGDDANNEYIYKFVSRDRYVPGRADGSLLDHGTLYVARFDDDGTGEWLPLDIEDAGFRAAAAAAGVRFADQADVLVNTRLAADVVGATRMDRPEWGAVDPRSGEVYFTLTNNAARTPGDTDAANPRGPNPYGHIIRFSEDRGRHEATRFEWDLFLLAGPEGNSLGPDGEALDADNILASPDGLWFDHNGLLWIQTDMSGSQLASGPFGNNQMLVADPVTRRMKRFLVGPVGCEITGVVTTPDARTMFVNVQHPGESGSSHWPDGAGRRPRSATVIVTRDDGGVIGA</sequence>
<dbReference type="InterPro" id="IPR006311">
    <property type="entry name" value="TAT_signal"/>
</dbReference>
<organism evidence="2 3">
    <name type="scientific">Coralloluteibacterium thermophilum</name>
    <dbReference type="NCBI Taxonomy" id="2707049"/>
    <lineage>
        <taxon>Bacteria</taxon>
        <taxon>Pseudomonadati</taxon>
        <taxon>Pseudomonadota</taxon>
        <taxon>Gammaproteobacteria</taxon>
        <taxon>Lysobacterales</taxon>
        <taxon>Lysobacteraceae</taxon>
        <taxon>Coralloluteibacterium</taxon>
    </lineage>
</organism>
<dbReference type="Proteomes" id="UP001595892">
    <property type="component" value="Unassembled WGS sequence"/>
</dbReference>
<keyword evidence="3" id="KW-1185">Reference proteome</keyword>
<reference evidence="3" key="1">
    <citation type="journal article" date="2019" name="Int. J. Syst. Evol. Microbiol.">
        <title>The Global Catalogue of Microorganisms (GCM) 10K type strain sequencing project: providing services to taxonomists for standard genome sequencing and annotation.</title>
        <authorList>
            <consortium name="The Broad Institute Genomics Platform"/>
            <consortium name="The Broad Institute Genome Sequencing Center for Infectious Disease"/>
            <person name="Wu L."/>
            <person name="Ma J."/>
        </authorList>
    </citation>
    <scope>NUCLEOTIDE SEQUENCE [LARGE SCALE GENOMIC DNA]</scope>
    <source>
        <strain evidence="3">CGMCC 1.13574</strain>
    </source>
</reference>
<dbReference type="InterPro" id="IPR008557">
    <property type="entry name" value="PhoX"/>
</dbReference>
<dbReference type="EMBL" id="JBHSGG010000002">
    <property type="protein sequence ID" value="MFC4726980.1"/>
    <property type="molecule type" value="Genomic_DNA"/>
</dbReference>
<feature type="region of interest" description="Disordered" evidence="1">
    <location>
        <begin position="1"/>
        <end position="23"/>
    </location>
</feature>